<sequence length="555" mass="59757">MAMSCPGLDSKWVRAPGQSLPKPCERAGQTRQRPVTKAADTDSEAPTASAERLHAGLRAVAGAVVIASASSVFAQPAAAWSSNGSHKFHEWKPRRHHRRLEDRERSVTLGPNPKDEEEAPMHEQLWEAAEEQAGGWGERFDSYRSLAGRQARSFRDQLQRLAASEDSPSHIADTSAASRGYTLQSRSQAVAASPLRHLPGNIPRPQTGLGWAVLALVIAGLSKSMFGWQLPRWMQGGQGRAKGGRWIQDRSLGGKLVFIPDEEVTPSRKQEPFSDWKVSSTPQKTPGTAEAAGRAESGAEASTSASLAFGAGPQAAAQQQSVGQLPQWWDPPPATASTASFKEEAQRRAQLLTRTMEERKVGGLDPSLDQLVALREICAEMQIVVRTRTMQGRDSLLRIAADGAIKAAMTENLLMLNGIRPQRLIAGLAVDLGIPDTKAGTIATGAVAAQLSRELFEVCVAVRGGRKDEMLMQLTQISCLLRELPLGPGSAEAAMVGNGLESKASLEERQAVFNVYGVVYRPTAGLMAELLGFNPELVLPHLDKELQAASFRPGT</sequence>
<protein>
    <submittedName>
        <fullName evidence="2">Uncharacterized protein</fullName>
    </submittedName>
</protein>
<feature type="compositionally biased region" description="Basic and acidic residues" evidence="1">
    <location>
        <begin position="265"/>
        <end position="274"/>
    </location>
</feature>
<dbReference type="PANTHER" id="PTHR35830">
    <property type="entry name" value="OS05G0299200 PROTEIN"/>
    <property type="match status" value="1"/>
</dbReference>
<dbReference type="AlphaFoldDB" id="A0AAW1T0A1"/>
<evidence type="ECO:0000313" key="2">
    <source>
        <dbReference type="EMBL" id="KAK9862924.1"/>
    </source>
</evidence>
<keyword evidence="3" id="KW-1185">Reference proteome</keyword>
<reference evidence="2 3" key="1">
    <citation type="journal article" date="2024" name="Nat. Commun.">
        <title>Phylogenomics reveals the evolutionary origins of lichenization in chlorophyte algae.</title>
        <authorList>
            <person name="Puginier C."/>
            <person name="Libourel C."/>
            <person name="Otte J."/>
            <person name="Skaloud P."/>
            <person name="Haon M."/>
            <person name="Grisel S."/>
            <person name="Petersen M."/>
            <person name="Berrin J.G."/>
            <person name="Delaux P.M."/>
            <person name="Dal Grande F."/>
            <person name="Keller J."/>
        </authorList>
    </citation>
    <scope>NUCLEOTIDE SEQUENCE [LARGE SCALE GENOMIC DNA]</scope>
    <source>
        <strain evidence="2 3">SAG 2523</strain>
    </source>
</reference>
<evidence type="ECO:0000313" key="3">
    <source>
        <dbReference type="Proteomes" id="UP001485043"/>
    </source>
</evidence>
<feature type="compositionally biased region" description="Low complexity" evidence="1">
    <location>
        <begin position="287"/>
        <end position="324"/>
    </location>
</feature>
<gene>
    <name evidence="2" type="ORF">WJX84_002488</name>
</gene>
<feature type="compositionally biased region" description="Polar residues" evidence="1">
    <location>
        <begin position="277"/>
        <end position="286"/>
    </location>
</feature>
<organism evidence="2 3">
    <name type="scientific">Apatococcus fuscideae</name>
    <dbReference type="NCBI Taxonomy" id="2026836"/>
    <lineage>
        <taxon>Eukaryota</taxon>
        <taxon>Viridiplantae</taxon>
        <taxon>Chlorophyta</taxon>
        <taxon>core chlorophytes</taxon>
        <taxon>Trebouxiophyceae</taxon>
        <taxon>Chlorellales</taxon>
        <taxon>Chlorellaceae</taxon>
        <taxon>Apatococcus</taxon>
    </lineage>
</organism>
<feature type="region of interest" description="Disordered" evidence="1">
    <location>
        <begin position="84"/>
        <end position="118"/>
    </location>
</feature>
<accession>A0AAW1T0A1</accession>
<evidence type="ECO:0000256" key="1">
    <source>
        <dbReference type="SAM" id="MobiDB-lite"/>
    </source>
</evidence>
<dbReference type="PANTHER" id="PTHR35830:SF1">
    <property type="entry name" value="OS05G0299200 PROTEIN"/>
    <property type="match status" value="1"/>
</dbReference>
<dbReference type="EMBL" id="JALJOV010000538">
    <property type="protein sequence ID" value="KAK9862924.1"/>
    <property type="molecule type" value="Genomic_DNA"/>
</dbReference>
<feature type="region of interest" description="Disordered" evidence="1">
    <location>
        <begin position="263"/>
        <end position="345"/>
    </location>
</feature>
<feature type="region of interest" description="Disordered" evidence="1">
    <location>
        <begin position="1"/>
        <end position="48"/>
    </location>
</feature>
<name>A0AAW1T0A1_9CHLO</name>
<dbReference type="Proteomes" id="UP001485043">
    <property type="component" value="Unassembled WGS sequence"/>
</dbReference>
<comment type="caution">
    <text evidence="2">The sequence shown here is derived from an EMBL/GenBank/DDBJ whole genome shotgun (WGS) entry which is preliminary data.</text>
</comment>
<proteinExistence type="predicted"/>